<keyword evidence="4" id="KW-1185">Reference proteome</keyword>
<keyword evidence="1" id="KW-1133">Transmembrane helix</keyword>
<dbReference type="InterPro" id="IPR050039">
    <property type="entry name" value="MAB_1171c-like"/>
</dbReference>
<dbReference type="Pfam" id="PF20182">
    <property type="entry name" value="DUF6545"/>
    <property type="match status" value="1"/>
</dbReference>
<gene>
    <name evidence="3" type="ORF">BJ987_005934</name>
</gene>
<name>A0ABS4QNB0_9NOCA</name>
<reference evidence="3 4" key="1">
    <citation type="submission" date="2021-03" db="EMBL/GenBank/DDBJ databases">
        <title>Sequencing the genomes of 1000 actinobacteria strains.</title>
        <authorList>
            <person name="Klenk H.-P."/>
        </authorList>
    </citation>
    <scope>NUCLEOTIDE SEQUENCE [LARGE SCALE GENOMIC DNA]</scope>
    <source>
        <strain evidence="3 4">DSM 45516</strain>
    </source>
</reference>
<feature type="transmembrane region" description="Helical" evidence="1">
    <location>
        <begin position="6"/>
        <end position="28"/>
    </location>
</feature>
<dbReference type="InterPro" id="IPR046675">
    <property type="entry name" value="DUF6545"/>
</dbReference>
<feature type="transmembrane region" description="Helical" evidence="1">
    <location>
        <begin position="135"/>
        <end position="157"/>
    </location>
</feature>
<feature type="domain" description="DUF6545" evidence="2">
    <location>
        <begin position="238"/>
        <end position="357"/>
    </location>
</feature>
<accession>A0ABS4QNB0</accession>
<comment type="caution">
    <text evidence="3">The sequence shown here is derived from an EMBL/GenBank/DDBJ whole genome shotgun (WGS) entry which is preliminary data.</text>
</comment>
<protein>
    <recommendedName>
        <fullName evidence="2">DUF6545 domain-containing protein</fullName>
    </recommendedName>
</protein>
<feature type="transmembrane region" description="Helical" evidence="1">
    <location>
        <begin position="63"/>
        <end position="81"/>
    </location>
</feature>
<feature type="transmembrane region" description="Helical" evidence="1">
    <location>
        <begin position="40"/>
        <end position="57"/>
    </location>
</feature>
<keyword evidence="1" id="KW-0812">Transmembrane</keyword>
<evidence type="ECO:0000313" key="3">
    <source>
        <dbReference type="EMBL" id="MBP2193033.1"/>
    </source>
</evidence>
<dbReference type="EMBL" id="JAGGMR010000001">
    <property type="protein sequence ID" value="MBP2193033.1"/>
    <property type="molecule type" value="Genomic_DNA"/>
</dbReference>
<evidence type="ECO:0000313" key="4">
    <source>
        <dbReference type="Proteomes" id="UP001519325"/>
    </source>
</evidence>
<keyword evidence="1" id="KW-0472">Membrane</keyword>
<feature type="transmembrane region" description="Helical" evidence="1">
    <location>
        <begin position="177"/>
        <end position="195"/>
    </location>
</feature>
<dbReference type="NCBIfam" id="NF042915">
    <property type="entry name" value="MAB_1171c_fam"/>
    <property type="match status" value="1"/>
</dbReference>
<evidence type="ECO:0000259" key="2">
    <source>
        <dbReference type="Pfam" id="PF20182"/>
    </source>
</evidence>
<dbReference type="RefSeq" id="WP_209896281.1">
    <property type="nucleotide sequence ID" value="NZ_JAGGMR010000001.1"/>
</dbReference>
<feature type="transmembrane region" description="Helical" evidence="1">
    <location>
        <begin position="210"/>
        <end position="232"/>
    </location>
</feature>
<sequence>MSSLIPGYLGWPLTVWTMLSVLGRFWLFRDTAIDQMLNQLFAWCAAALLLYRLAAASDFSAPLYELAAGGAVMSTSCLYAIGCLRRGDIDSATLRRRQRRSVCIGLLSTAAIVIAGTAARSAGRPVDLGRTWDGLVITAAIGVPITVNTVVFARMVLRESSLGDLTAGERVIGSSMVASMAFVWVTQLLSILQLLTGRPQLGPHLPRAELAFTVAVVVNSIAPTLPLAMAVLRAARLDREGRACRRLEPLWRDLTAAVPEIVKPAGRPTRPPDPVIRLLRMTVEIRDALIHLAPYLPAGPAPLTERSEEFARRVAAAAATRRAGAAPIYAFSAAQLPRGAGDFESDLSRLLDLARVWPAGATVRGHRSGRRRSRARTG</sequence>
<organism evidence="3 4">
    <name type="scientific">Nocardia goodfellowii</name>
    <dbReference type="NCBI Taxonomy" id="882446"/>
    <lineage>
        <taxon>Bacteria</taxon>
        <taxon>Bacillati</taxon>
        <taxon>Actinomycetota</taxon>
        <taxon>Actinomycetes</taxon>
        <taxon>Mycobacteriales</taxon>
        <taxon>Nocardiaceae</taxon>
        <taxon>Nocardia</taxon>
    </lineage>
</organism>
<evidence type="ECO:0000256" key="1">
    <source>
        <dbReference type="SAM" id="Phobius"/>
    </source>
</evidence>
<dbReference type="Proteomes" id="UP001519325">
    <property type="component" value="Unassembled WGS sequence"/>
</dbReference>
<proteinExistence type="predicted"/>
<feature type="transmembrane region" description="Helical" evidence="1">
    <location>
        <begin position="102"/>
        <end position="123"/>
    </location>
</feature>